<dbReference type="Proteomes" id="UP000012089">
    <property type="component" value="Unassembled WGS sequence"/>
</dbReference>
<accession>M6HEV1</accession>
<evidence type="ECO:0000313" key="2">
    <source>
        <dbReference type="Proteomes" id="UP000012089"/>
    </source>
</evidence>
<dbReference type="EMBL" id="AFMF02000038">
    <property type="protein sequence ID" value="EMM93907.1"/>
    <property type="molecule type" value="Genomic_DNA"/>
</dbReference>
<proteinExistence type="predicted"/>
<organism evidence="1 2">
    <name type="scientific">Leptospira interrogans serovar Zanoni str. LT2156</name>
    <dbReference type="NCBI Taxonomy" id="1001601"/>
    <lineage>
        <taxon>Bacteria</taxon>
        <taxon>Pseudomonadati</taxon>
        <taxon>Spirochaetota</taxon>
        <taxon>Spirochaetia</taxon>
        <taxon>Leptospirales</taxon>
        <taxon>Leptospiraceae</taxon>
        <taxon>Leptospira</taxon>
    </lineage>
</organism>
<protein>
    <submittedName>
        <fullName evidence="1">Uncharacterized protein</fullName>
    </submittedName>
</protein>
<comment type="caution">
    <text evidence="1">The sequence shown here is derived from an EMBL/GenBank/DDBJ whole genome shotgun (WGS) entry which is preliminary data.</text>
</comment>
<sequence>MNSLNALSNSVSRFLFALEKLNVSLPELNALLLWSLYRSVETP</sequence>
<name>M6HEV1_LEPIR</name>
<gene>
    <name evidence="1" type="ORF">LEP1GSC158_4854</name>
</gene>
<evidence type="ECO:0000313" key="1">
    <source>
        <dbReference type="EMBL" id="EMM93907.1"/>
    </source>
</evidence>
<reference evidence="1 2" key="1">
    <citation type="submission" date="2013-01" db="EMBL/GenBank/DDBJ databases">
        <authorList>
            <person name="Harkins D.M."/>
            <person name="Durkin A.S."/>
            <person name="Brinkac L.M."/>
            <person name="Haft D.H."/>
            <person name="Selengut J.D."/>
            <person name="Sanka R."/>
            <person name="DePew J."/>
            <person name="Purushe J."/>
            <person name="Tulsiani S.M."/>
            <person name="Graham G.C."/>
            <person name="Burns M.-A."/>
            <person name="Dohnt M.F."/>
            <person name="Smythe L.D."/>
            <person name="McKay D.B."/>
            <person name="Craig S.B."/>
            <person name="Vinetz J.M."/>
            <person name="Sutton G.G."/>
            <person name="Nierman W.C."/>
            <person name="Fouts D.E."/>
        </authorList>
    </citation>
    <scope>NUCLEOTIDE SEQUENCE [LARGE SCALE GENOMIC DNA]</scope>
    <source>
        <strain evidence="1 2">LT2156</strain>
    </source>
</reference>
<dbReference type="AlphaFoldDB" id="M6HEV1"/>